<evidence type="ECO:0000313" key="2">
    <source>
        <dbReference type="Proteomes" id="UP000194946"/>
    </source>
</evidence>
<gene>
    <name evidence="1" type="ORF">HK18_10620</name>
</gene>
<dbReference type="RefSeq" id="WP_008854690.1">
    <property type="nucleotide sequence ID" value="NZ_JOPB01000008.1"/>
</dbReference>
<proteinExistence type="predicted"/>
<name>A0A251ZTJ3_9PROT</name>
<sequence length="218" mass="24976">MLTESYLDTGNRHQFNLDHKVIKLSGDRTKTWQSDAIAPLITERSIVERIYHYLLQRAHVNGCLKKEQSFELTQDPDLCLMTDKGEVIHKESSSTDKKLSFLIPNNVSAVWILSKTSRPCDVIGSFVDDRRYLGVLVGEVTLQRNGKKHPITTHLDADHLLGWDVKETIPCRWTKGKAFLPLTQLKCRSDKHNLLTLDILSDHSYILDQLEENNKKLA</sequence>
<dbReference type="Proteomes" id="UP000194946">
    <property type="component" value="Unassembled WGS sequence"/>
</dbReference>
<organism evidence="1 2">
    <name type="scientific">Commensalibacter intestini</name>
    <dbReference type="NCBI Taxonomy" id="479936"/>
    <lineage>
        <taxon>Bacteria</taxon>
        <taxon>Pseudomonadati</taxon>
        <taxon>Pseudomonadota</taxon>
        <taxon>Alphaproteobacteria</taxon>
        <taxon>Acetobacterales</taxon>
        <taxon>Acetobacteraceae</taxon>
    </lineage>
</organism>
<dbReference type="EMBL" id="JOPB01000008">
    <property type="protein sequence ID" value="OUI77997.1"/>
    <property type="molecule type" value="Genomic_DNA"/>
</dbReference>
<keyword evidence="2" id="KW-1185">Reference proteome</keyword>
<protein>
    <submittedName>
        <fullName evidence="1">Uncharacterized protein</fullName>
    </submittedName>
</protein>
<evidence type="ECO:0000313" key="1">
    <source>
        <dbReference type="EMBL" id="OUI77997.1"/>
    </source>
</evidence>
<comment type="caution">
    <text evidence="1">The sequence shown here is derived from an EMBL/GenBank/DDBJ whole genome shotgun (WGS) entry which is preliminary data.</text>
</comment>
<dbReference type="AlphaFoldDB" id="A0A251ZTJ3"/>
<reference evidence="2" key="1">
    <citation type="submission" date="2014-06" db="EMBL/GenBank/DDBJ databases">
        <authorList>
            <person name="Winans N.J."/>
            <person name="Newell P.D."/>
            <person name="Douglas A.E."/>
        </authorList>
    </citation>
    <scope>NUCLEOTIDE SEQUENCE [LARGE SCALE GENOMIC DNA]</scope>
    <source>
        <strain evidence="2">DmL_052</strain>
    </source>
</reference>
<accession>A0A251ZTJ3</accession>